<sequence>MRTRGQLVGHHRNHARQRMAHVGGGDAMFGQQFRLEREDAQHVIGAGANLVDTVGTPCPDRRAHKMHRLDARLAQLVFKAQIEIGGIDTDKHAGRVGNQLLAQFLAQLEQAQNLLQQLQAVAMHGQALALPPGVETALLHLRAANAEGLHLRPFSTQAIQQQPSKQIAGGFSGDHGYLGAAFCRFCR</sequence>
<accession>A0A645AGA4</accession>
<dbReference type="AlphaFoldDB" id="A0A645AGA4"/>
<comment type="caution">
    <text evidence="1">The sequence shown here is derived from an EMBL/GenBank/DDBJ whole genome shotgun (WGS) entry which is preliminary data.</text>
</comment>
<protein>
    <submittedName>
        <fullName evidence="1">Uncharacterized protein</fullName>
    </submittedName>
</protein>
<evidence type="ECO:0000313" key="1">
    <source>
        <dbReference type="EMBL" id="MPM52047.1"/>
    </source>
</evidence>
<dbReference type="EMBL" id="VSSQ01013689">
    <property type="protein sequence ID" value="MPM52047.1"/>
    <property type="molecule type" value="Genomic_DNA"/>
</dbReference>
<gene>
    <name evidence="1" type="ORF">SDC9_98800</name>
</gene>
<organism evidence="1">
    <name type="scientific">bioreactor metagenome</name>
    <dbReference type="NCBI Taxonomy" id="1076179"/>
    <lineage>
        <taxon>unclassified sequences</taxon>
        <taxon>metagenomes</taxon>
        <taxon>ecological metagenomes</taxon>
    </lineage>
</organism>
<name>A0A645AGA4_9ZZZZ</name>
<reference evidence="1" key="1">
    <citation type="submission" date="2019-08" db="EMBL/GenBank/DDBJ databases">
        <authorList>
            <person name="Kucharzyk K."/>
            <person name="Murdoch R.W."/>
            <person name="Higgins S."/>
            <person name="Loffler F."/>
        </authorList>
    </citation>
    <scope>NUCLEOTIDE SEQUENCE</scope>
</reference>
<proteinExistence type="predicted"/>